<sequence length="218" mass="25188">MTIEGVINKSIEVLNKELGKYRIKVKKFLAKGTTSFVFLGEFGGSDVIIKYQRPDSPRRNLEKEAKILEILKGSGITGELILYGKIDDREVLVREYLNGLHLMEVENIERHHLFRIAEKTYKLDTLGIDHGQIQGGKHILVGKDDIWLIDFEKASMNRKPRNLTSAMSMLFLGNNIVSRRISEKFNITESFREEMRKALKYYKRNGDPREVFELIATL</sequence>
<protein>
    <submittedName>
        <fullName evidence="1">Serine/threonine protein kinase</fullName>
    </submittedName>
</protein>
<keyword evidence="1" id="KW-0418">Kinase</keyword>
<dbReference type="Proteomes" id="UP000617544">
    <property type="component" value="Unassembled WGS sequence"/>
</dbReference>
<proteinExistence type="predicted"/>
<accession>A0A832SLN0</accession>
<name>A0A832SLN0_PYRHR</name>
<dbReference type="EMBL" id="DUJN01000002">
    <property type="protein sequence ID" value="HII60312.1"/>
    <property type="molecule type" value="Genomic_DNA"/>
</dbReference>
<comment type="caution">
    <text evidence="1">The sequence shown here is derived from an EMBL/GenBank/DDBJ whole genome shotgun (WGS) entry which is preliminary data.</text>
</comment>
<organism evidence="1 2">
    <name type="scientific">Pyrococcus horikoshii</name>
    <dbReference type="NCBI Taxonomy" id="53953"/>
    <lineage>
        <taxon>Archaea</taxon>
        <taxon>Methanobacteriati</taxon>
        <taxon>Methanobacteriota</taxon>
        <taxon>Thermococci</taxon>
        <taxon>Thermococcales</taxon>
        <taxon>Thermococcaceae</taxon>
        <taxon>Pyrococcus</taxon>
    </lineage>
</organism>
<dbReference type="PANTHER" id="PTHR37171:SF1">
    <property type="entry name" value="SERINE_THREONINE-PROTEIN KINASE YRZF-RELATED"/>
    <property type="match status" value="1"/>
</dbReference>
<gene>
    <name evidence="1" type="ORF">HA331_00845</name>
</gene>
<evidence type="ECO:0000313" key="2">
    <source>
        <dbReference type="Proteomes" id="UP000617544"/>
    </source>
</evidence>
<dbReference type="AlphaFoldDB" id="A0A832SLN0"/>
<keyword evidence="1" id="KW-0723">Serine/threonine-protein kinase</keyword>
<dbReference type="InterPro" id="IPR052396">
    <property type="entry name" value="Meiotic_Drive_Suppr_Kinase"/>
</dbReference>
<dbReference type="SUPFAM" id="SSF56112">
    <property type="entry name" value="Protein kinase-like (PK-like)"/>
    <property type="match status" value="1"/>
</dbReference>
<dbReference type="PANTHER" id="PTHR37171">
    <property type="entry name" value="SERINE/THREONINE-PROTEIN KINASE YRZF-RELATED"/>
    <property type="match status" value="1"/>
</dbReference>
<reference evidence="1" key="1">
    <citation type="journal article" date="2020" name="bioRxiv">
        <title>A rank-normalized archaeal taxonomy based on genome phylogeny resolves widespread incomplete and uneven classifications.</title>
        <authorList>
            <person name="Rinke C."/>
            <person name="Chuvochina M."/>
            <person name="Mussig A.J."/>
            <person name="Chaumeil P.-A."/>
            <person name="Waite D.W."/>
            <person name="Whitman W.B."/>
            <person name="Parks D.H."/>
            <person name="Hugenholtz P."/>
        </authorList>
    </citation>
    <scope>NUCLEOTIDE SEQUENCE</scope>
    <source>
        <strain evidence="1">UBA8834</strain>
    </source>
</reference>
<keyword evidence="1" id="KW-0808">Transferase</keyword>
<evidence type="ECO:0000313" key="1">
    <source>
        <dbReference type="EMBL" id="HII60312.1"/>
    </source>
</evidence>
<dbReference type="GO" id="GO:0004674">
    <property type="term" value="F:protein serine/threonine kinase activity"/>
    <property type="evidence" value="ECO:0007669"/>
    <property type="project" value="UniProtKB-KW"/>
</dbReference>
<dbReference type="InterPro" id="IPR011009">
    <property type="entry name" value="Kinase-like_dom_sf"/>
</dbReference>